<dbReference type="AlphaFoldDB" id="F9U944"/>
<evidence type="ECO:0000256" key="1">
    <source>
        <dbReference type="SAM" id="Coils"/>
    </source>
</evidence>
<dbReference type="OrthoDB" id="9768004at2"/>
<feature type="domain" description="Sulfatase-modifying factor enzyme-like" evidence="3">
    <location>
        <begin position="244"/>
        <end position="466"/>
    </location>
</feature>
<proteinExistence type="predicted"/>
<dbReference type="InterPro" id="IPR051043">
    <property type="entry name" value="Sulfatase_Mod_Factor_Kinase"/>
</dbReference>
<keyword evidence="2" id="KW-1133">Transmembrane helix</keyword>
<reference evidence="4 5" key="1">
    <citation type="submission" date="2011-06" db="EMBL/GenBank/DDBJ databases">
        <title>The draft genome of Thiocapsa marina 5811.</title>
        <authorList>
            <consortium name="US DOE Joint Genome Institute (JGI-PGF)"/>
            <person name="Lucas S."/>
            <person name="Han J."/>
            <person name="Cheng J.-F."/>
            <person name="Goodwin L."/>
            <person name="Pitluck S."/>
            <person name="Peters L."/>
            <person name="Land M.L."/>
            <person name="Hauser L."/>
            <person name="Vogl K."/>
            <person name="Liu Z."/>
            <person name="Imhoff J."/>
            <person name="Thiel V."/>
            <person name="Frigaard N.-U."/>
            <person name="Bryant D."/>
            <person name="Woyke T.J."/>
        </authorList>
    </citation>
    <scope>NUCLEOTIDE SEQUENCE [LARGE SCALE GENOMIC DNA]</scope>
    <source>
        <strain evidence="4 5">5811</strain>
    </source>
</reference>
<dbReference type="PANTHER" id="PTHR23150:SF35">
    <property type="entry name" value="BLL6746 PROTEIN"/>
    <property type="match status" value="1"/>
</dbReference>
<dbReference type="InterPro" id="IPR005532">
    <property type="entry name" value="SUMF_dom"/>
</dbReference>
<dbReference type="Pfam" id="PF03781">
    <property type="entry name" value="FGE-sulfatase"/>
    <property type="match status" value="1"/>
</dbReference>
<organism evidence="4 5">
    <name type="scientific">Thiocapsa marina 5811</name>
    <dbReference type="NCBI Taxonomy" id="768671"/>
    <lineage>
        <taxon>Bacteria</taxon>
        <taxon>Pseudomonadati</taxon>
        <taxon>Pseudomonadota</taxon>
        <taxon>Gammaproteobacteria</taxon>
        <taxon>Chromatiales</taxon>
        <taxon>Chromatiaceae</taxon>
        <taxon>Thiocapsa</taxon>
    </lineage>
</organism>
<feature type="transmembrane region" description="Helical" evidence="2">
    <location>
        <begin position="163"/>
        <end position="183"/>
    </location>
</feature>
<protein>
    <submittedName>
        <fullName evidence="4">Sulphatase-modifying factor protein</fullName>
    </submittedName>
</protein>
<dbReference type="STRING" id="768671.ThimaDRAFT_1446"/>
<evidence type="ECO:0000313" key="4">
    <source>
        <dbReference type="EMBL" id="EGV19302.1"/>
    </source>
</evidence>
<keyword evidence="5" id="KW-1185">Reference proteome</keyword>
<gene>
    <name evidence="4" type="ORF">ThimaDRAFT_1446</name>
</gene>
<evidence type="ECO:0000256" key="2">
    <source>
        <dbReference type="SAM" id="Phobius"/>
    </source>
</evidence>
<keyword evidence="2" id="KW-0812">Transmembrane</keyword>
<dbReference type="InterPro" id="IPR042095">
    <property type="entry name" value="SUMF_sf"/>
</dbReference>
<feature type="coiled-coil region" evidence="1">
    <location>
        <begin position="21"/>
        <end position="134"/>
    </location>
</feature>
<dbReference type="Gene3D" id="3.90.1580.10">
    <property type="entry name" value="paralog of FGE (formylglycine-generating enzyme)"/>
    <property type="match status" value="1"/>
</dbReference>
<accession>F9U944</accession>
<dbReference type="InterPro" id="IPR016187">
    <property type="entry name" value="CTDL_fold"/>
</dbReference>
<dbReference type="SUPFAM" id="SSF56436">
    <property type="entry name" value="C-type lectin-like"/>
    <property type="match status" value="1"/>
</dbReference>
<sequence>MVDETHLKSTQDDRTETASLRQALGEVRREAQQEVARINRQLRERSAVEGGAASAAEQLSLRQELDTLQRTLGAKEQALDAITEECRRLEDVLEDQHLVFDGLRKEVERRDLSLKAAQDEVGRLRQALLDLQAQGSEPAVLETAAPSWPSAEPPRIRRRAFNLGLWPLLLLPLLALLVILVWLRADRPQPHPDPETLSSGAETLAGEGARLPGDLPAADPVAASIASVPTQRDRLRDGGYGPTLAKLPGGRFRMGRNLTVASDFGPAREVEIAPVLMGVYEVTFGEYDRFARATGRGLPKDFGWGRGNRPVVGVSWADARDYTSWLSRETGRSYRLPSEAEWEYAARAGGRGSYWWGFGLEENRAVCFDCGSAWDNRSTAPVGSFESSPFGLHDTAGNVMEWVADCYRPGYDDAPRDGRARTDGPCTYRVARGGAFNKPSASMRTYVRARFVPGTRLDMLGFRVARDL</sequence>
<name>F9U944_9GAMM</name>
<keyword evidence="1" id="KW-0175">Coiled coil</keyword>
<evidence type="ECO:0000259" key="3">
    <source>
        <dbReference type="Pfam" id="PF03781"/>
    </source>
</evidence>
<dbReference type="RefSeq" id="WP_007192323.1">
    <property type="nucleotide sequence ID" value="NZ_AFWV01000004.1"/>
</dbReference>
<keyword evidence="2" id="KW-0472">Membrane</keyword>
<dbReference type="GO" id="GO:0120147">
    <property type="term" value="F:formylglycine-generating oxidase activity"/>
    <property type="evidence" value="ECO:0007669"/>
    <property type="project" value="TreeGrafter"/>
</dbReference>
<dbReference type="eggNOG" id="COG1262">
    <property type="taxonomic scope" value="Bacteria"/>
</dbReference>
<dbReference type="Proteomes" id="UP000005459">
    <property type="component" value="Unassembled WGS sequence"/>
</dbReference>
<dbReference type="PANTHER" id="PTHR23150">
    <property type="entry name" value="SULFATASE MODIFYING FACTOR 1, 2"/>
    <property type="match status" value="1"/>
</dbReference>
<evidence type="ECO:0000313" key="5">
    <source>
        <dbReference type="Proteomes" id="UP000005459"/>
    </source>
</evidence>
<dbReference type="EMBL" id="AFWV01000004">
    <property type="protein sequence ID" value="EGV19302.1"/>
    <property type="molecule type" value="Genomic_DNA"/>
</dbReference>